<dbReference type="SMART" id="SM00530">
    <property type="entry name" value="HTH_XRE"/>
    <property type="match status" value="1"/>
</dbReference>
<evidence type="ECO:0000256" key="1">
    <source>
        <dbReference type="ARBA" id="ARBA00023125"/>
    </source>
</evidence>
<dbReference type="Gene3D" id="1.25.40.10">
    <property type="entry name" value="Tetratricopeptide repeat domain"/>
    <property type="match status" value="1"/>
</dbReference>
<evidence type="ECO:0000259" key="2">
    <source>
        <dbReference type="PROSITE" id="PS50943"/>
    </source>
</evidence>
<protein>
    <submittedName>
        <fullName evidence="3">Helix-turn-helix domain-containing protein</fullName>
    </submittedName>
</protein>
<keyword evidence="4" id="KW-1185">Reference proteome</keyword>
<gene>
    <name evidence="3" type="ORF">L1F29_29300</name>
</gene>
<dbReference type="PROSITE" id="PS50943">
    <property type="entry name" value="HTH_CROC1"/>
    <property type="match status" value="1"/>
</dbReference>
<dbReference type="SUPFAM" id="SSF47413">
    <property type="entry name" value="lambda repressor-like DNA-binding domains"/>
    <property type="match status" value="1"/>
</dbReference>
<evidence type="ECO:0000313" key="3">
    <source>
        <dbReference type="EMBL" id="UVI29469.1"/>
    </source>
</evidence>
<dbReference type="Gene3D" id="1.10.260.40">
    <property type="entry name" value="lambda repressor-like DNA-binding domains"/>
    <property type="match status" value="1"/>
</dbReference>
<accession>A0ABY5S6D2</accession>
<feature type="domain" description="HTH cro/C1-type" evidence="2">
    <location>
        <begin position="9"/>
        <end position="63"/>
    </location>
</feature>
<dbReference type="InterPro" id="IPR010982">
    <property type="entry name" value="Lambda_DNA-bd_dom_sf"/>
</dbReference>
<dbReference type="CDD" id="cd00093">
    <property type="entry name" value="HTH_XRE"/>
    <property type="match status" value="1"/>
</dbReference>
<dbReference type="PANTHER" id="PTHR46558">
    <property type="entry name" value="TRACRIPTIONAL REGULATORY PROTEIN-RELATED-RELATED"/>
    <property type="match status" value="1"/>
</dbReference>
<dbReference type="PANTHER" id="PTHR46558:SF11">
    <property type="entry name" value="HTH-TYPE TRANSCRIPTIONAL REGULATOR XRE"/>
    <property type="match status" value="1"/>
</dbReference>
<keyword evidence="1" id="KW-0238">DNA-binding</keyword>
<proteinExistence type="predicted"/>
<dbReference type="Pfam" id="PF01381">
    <property type="entry name" value="HTH_3"/>
    <property type="match status" value="1"/>
</dbReference>
<reference evidence="3" key="1">
    <citation type="submission" date="2022-01" db="EMBL/GenBank/DDBJ databases">
        <title>Paenibacillus spongiae sp. nov., isolated from marine sponge.</title>
        <authorList>
            <person name="Li Z."/>
            <person name="Zhang M."/>
        </authorList>
    </citation>
    <scope>NUCLEOTIDE SEQUENCE</scope>
    <source>
        <strain evidence="3">PHS-Z3</strain>
    </source>
</reference>
<name>A0ABY5S6D2_9BACL</name>
<dbReference type="EMBL" id="CP091430">
    <property type="protein sequence ID" value="UVI29469.1"/>
    <property type="molecule type" value="Genomic_DNA"/>
</dbReference>
<organism evidence="3 4">
    <name type="scientific">Paenibacillus spongiae</name>
    <dbReference type="NCBI Taxonomy" id="2909671"/>
    <lineage>
        <taxon>Bacteria</taxon>
        <taxon>Bacillati</taxon>
        <taxon>Bacillota</taxon>
        <taxon>Bacilli</taxon>
        <taxon>Bacillales</taxon>
        <taxon>Paenibacillaceae</taxon>
        <taxon>Paenibacillus</taxon>
    </lineage>
</organism>
<dbReference type="Proteomes" id="UP001057877">
    <property type="component" value="Chromosome"/>
</dbReference>
<evidence type="ECO:0000313" key="4">
    <source>
        <dbReference type="Proteomes" id="UP001057877"/>
    </source>
</evidence>
<dbReference type="InterPro" id="IPR001387">
    <property type="entry name" value="Cro/C1-type_HTH"/>
</dbReference>
<sequence length="370" mass="41325">MKLSIGAKIAELRKENNITQEQLANALGVSIAAVSKWECASTYPDITLLPAISSYFKVSIDALLDHKVDYQSVQDYRDKVKELARVSDYRAGLPIAEEALKKYPNDFDLLMGMATLTLGAGTSGRSPDNSSVIRAIDYYSRALAVHAPNSPTKKETIMQNMSFAYGTIGEYDKAIAMLEEINIYGCFDLQIAYNMLKSGKRSEAKSKLQGHLFHIAFGFGTLIDNLAECFQAENNMQYVVDLKKLYTVFLESFTHDTPNYCDLLCSMGYYELAKCQEEMGDTDSMWISLEKCVYHAVRFDKNPSYAMIAVKFMDDQQGSVSNNSSQNACRGTLNSLKSDFPQYAADARMAGFIQELEAAATDKRESGIWR</sequence>
<dbReference type="SUPFAM" id="SSF48452">
    <property type="entry name" value="TPR-like"/>
    <property type="match status" value="1"/>
</dbReference>
<dbReference type="InterPro" id="IPR011990">
    <property type="entry name" value="TPR-like_helical_dom_sf"/>
</dbReference>
<dbReference type="RefSeq" id="WP_258385558.1">
    <property type="nucleotide sequence ID" value="NZ_CP091430.1"/>
</dbReference>